<dbReference type="HOGENOM" id="CLU_051500_0_0_11"/>
<sequence length="435" mass="46987">MVTYEQALAIADAWLNGSAPPGQRREVRTHEFDLGWVVWAVPAAVTHDPLPGSSPPDDVGSPYGVVDRHTGELSTWPSTSLEEVVRMYRDKHSGTHFPHPYDPSLPPIVGPGNTVVFTYRDAGGDEMSLSRSSGPGLPPPEIQVWTELRWMGVRPEDVIAIHSDLYPADLPGGYRGQFLRTTFADADLSCSHDYGPTRVVRAQGMAALLDHAEAAHRLSGTPPLPRPNRIPFPAAHHDGSPLADDVLDQLLADTRLPVQRYDADAVAESGLPEATHDALTRFGLPSLIPHFFVADPPHQPPAGGLFCDAATHLHARGTPASDPTLAATLGEYVRIGSDGGSVVAVRRAEPDAGTVWAIDMRSGAARYINRSVADFSHCLVVLAYTLPKMRGQDPYAAGQTVAKFQETLAGIDGSVFADPEHWWAVIVEQMWDGLL</sequence>
<name>Q47PK6_THEFY</name>
<gene>
    <name evidence="1" type="ordered locus">Tfu_1577</name>
</gene>
<dbReference type="RefSeq" id="WP_011292008.1">
    <property type="nucleotide sequence ID" value="NC_007333.1"/>
</dbReference>
<dbReference type="EMBL" id="CP000088">
    <property type="protein sequence ID" value="AAZ55613.1"/>
    <property type="molecule type" value="Genomic_DNA"/>
</dbReference>
<dbReference type="OrthoDB" id="4086734at2"/>
<organism evidence="1">
    <name type="scientific">Thermobifida fusca (strain YX)</name>
    <dbReference type="NCBI Taxonomy" id="269800"/>
    <lineage>
        <taxon>Bacteria</taxon>
        <taxon>Bacillati</taxon>
        <taxon>Actinomycetota</taxon>
        <taxon>Actinomycetes</taxon>
        <taxon>Streptosporangiales</taxon>
        <taxon>Nocardiopsidaceae</taxon>
        <taxon>Thermobifida</taxon>
    </lineage>
</organism>
<dbReference type="InterPro" id="IPR032722">
    <property type="entry name" value="Deaminase_XOO_2897"/>
</dbReference>
<dbReference type="eggNOG" id="ENOG5033SGH">
    <property type="taxonomic scope" value="Bacteria"/>
</dbReference>
<dbReference type="Pfam" id="PF14440">
    <property type="entry name" value="XOO_2897-deam"/>
    <property type="match status" value="1"/>
</dbReference>
<protein>
    <submittedName>
        <fullName evidence="1">Uncharacterized protein</fullName>
    </submittedName>
</protein>
<dbReference type="AlphaFoldDB" id="Q47PK6"/>
<accession>Q47PK6</accession>
<reference evidence="1" key="1">
    <citation type="submission" date="2005-07" db="EMBL/GenBank/DDBJ databases">
        <title>Complete sequence of Thermobifida fusca YX.</title>
        <authorList>
            <consortium name="US DOE Joint Genome Institute"/>
            <person name="Copeland A."/>
            <person name="Lucas S."/>
            <person name="Lapidus A."/>
            <person name="Barry K."/>
            <person name="Detter J.C."/>
            <person name="Glavina T."/>
            <person name="Hammon N."/>
            <person name="Israni S."/>
            <person name="Pitluck S."/>
            <person name="Di Bartolo G."/>
            <person name="Chain P."/>
            <person name="Schmutz J."/>
            <person name="Larimer F."/>
            <person name="Land M."/>
            <person name="Lykidis A."/>
            <person name="Richardson P."/>
        </authorList>
    </citation>
    <scope>NUCLEOTIDE SEQUENCE</scope>
    <source>
        <strain evidence="1">YX</strain>
    </source>
</reference>
<dbReference type="STRING" id="269800.Tfu_1577"/>
<dbReference type="Pfam" id="PF14435">
    <property type="entry name" value="SUKH-4"/>
    <property type="match status" value="1"/>
</dbReference>
<proteinExistence type="predicted"/>
<dbReference type="KEGG" id="tfu:Tfu_1577"/>
<dbReference type="InterPro" id="IPR025851">
    <property type="entry name" value="SUKH-4"/>
</dbReference>
<evidence type="ECO:0000313" key="1">
    <source>
        <dbReference type="EMBL" id="AAZ55613.1"/>
    </source>
</evidence>